<dbReference type="RefSeq" id="WP_064062505.1">
    <property type="nucleotide sequence ID" value="NZ_LPZN01000002.1"/>
</dbReference>
<keyword evidence="1" id="KW-0175">Coiled coil</keyword>
<accession>A0A379M0B0</accession>
<evidence type="ECO:0000256" key="1">
    <source>
        <dbReference type="SAM" id="Coils"/>
    </source>
</evidence>
<feature type="domain" description="DUF2510" evidence="4">
    <location>
        <begin position="10"/>
        <end position="35"/>
    </location>
</feature>
<evidence type="ECO:0000256" key="2">
    <source>
        <dbReference type="SAM" id="MobiDB-lite"/>
    </source>
</evidence>
<dbReference type="OrthoDB" id="4463773at2"/>
<organism evidence="5 6">
    <name type="scientific">Rhodococcus gordoniae</name>
    <dbReference type="NCBI Taxonomy" id="223392"/>
    <lineage>
        <taxon>Bacteria</taxon>
        <taxon>Bacillati</taxon>
        <taxon>Actinomycetota</taxon>
        <taxon>Actinomycetes</taxon>
        <taxon>Mycobacteriales</taxon>
        <taxon>Nocardiaceae</taxon>
        <taxon>Rhodococcus</taxon>
    </lineage>
</organism>
<sequence>MSNDKSPAPAGWYPDPHGGQRYWDGTTWLDFPEPESGDDETPETTRWFRKRVVVMTLLVVALAAVGGTVTWKINHDAQVAAQASALEEAAKREAERIEAERAEQEAADAAERASRALSVTNIEASIEEMALEHVNKGMFDGPVLSVTCSPVNGGSTDNLNETTTVFECFVGTEDVGGGRMRGYKYHATMNWSSGEFTYGFGAP</sequence>
<evidence type="ECO:0000313" key="6">
    <source>
        <dbReference type="Proteomes" id="UP000254569"/>
    </source>
</evidence>
<dbReference type="Pfam" id="PF10708">
    <property type="entry name" value="DUF2510"/>
    <property type="match status" value="1"/>
</dbReference>
<feature type="coiled-coil region" evidence="1">
    <location>
        <begin position="80"/>
        <end position="119"/>
    </location>
</feature>
<dbReference type="Proteomes" id="UP000254569">
    <property type="component" value="Unassembled WGS sequence"/>
</dbReference>
<reference evidence="5 6" key="1">
    <citation type="submission" date="2018-06" db="EMBL/GenBank/DDBJ databases">
        <authorList>
            <consortium name="Pathogen Informatics"/>
            <person name="Doyle S."/>
        </authorList>
    </citation>
    <scope>NUCLEOTIDE SEQUENCE [LARGE SCALE GENOMIC DNA]</scope>
    <source>
        <strain evidence="5 6">NCTC13296</strain>
    </source>
</reference>
<keyword evidence="3" id="KW-0812">Transmembrane</keyword>
<evidence type="ECO:0000256" key="3">
    <source>
        <dbReference type="SAM" id="Phobius"/>
    </source>
</evidence>
<feature type="compositionally biased region" description="Acidic residues" evidence="2">
    <location>
        <begin position="32"/>
        <end position="42"/>
    </location>
</feature>
<protein>
    <recommendedName>
        <fullName evidence="4">DUF2510 domain-containing protein</fullName>
    </recommendedName>
</protein>
<gene>
    <name evidence="5" type="ORF">NCTC13296_02617</name>
</gene>
<dbReference type="InterPro" id="IPR018929">
    <property type="entry name" value="DUF2510"/>
</dbReference>
<evidence type="ECO:0000259" key="4">
    <source>
        <dbReference type="Pfam" id="PF10708"/>
    </source>
</evidence>
<keyword evidence="6" id="KW-1185">Reference proteome</keyword>
<dbReference type="AlphaFoldDB" id="A0A379M0B0"/>
<dbReference type="EMBL" id="UGVI01000001">
    <property type="protein sequence ID" value="SUE15754.1"/>
    <property type="molecule type" value="Genomic_DNA"/>
</dbReference>
<proteinExistence type="predicted"/>
<name>A0A379M0B0_9NOCA</name>
<evidence type="ECO:0000313" key="5">
    <source>
        <dbReference type="EMBL" id="SUE15754.1"/>
    </source>
</evidence>
<feature type="region of interest" description="Disordered" evidence="2">
    <location>
        <begin position="24"/>
        <end position="43"/>
    </location>
</feature>
<keyword evidence="3" id="KW-1133">Transmembrane helix</keyword>
<feature type="transmembrane region" description="Helical" evidence="3">
    <location>
        <begin position="52"/>
        <end position="71"/>
    </location>
</feature>
<keyword evidence="3" id="KW-0472">Membrane</keyword>